<dbReference type="AlphaFoldDB" id="A0A951Q8H4"/>
<comment type="caution">
    <text evidence="2">The sequence shown here is derived from an EMBL/GenBank/DDBJ whole genome shotgun (WGS) entry which is preliminary data.</text>
</comment>
<accession>A0A951Q8H4</accession>
<gene>
    <name evidence="2" type="ORF">KME15_05980</name>
</gene>
<reference evidence="2" key="2">
    <citation type="journal article" date="2022" name="Microbiol. Resour. Announc.">
        <title>Metagenome Sequencing to Explore Phylogenomics of Terrestrial Cyanobacteria.</title>
        <authorList>
            <person name="Ward R.D."/>
            <person name="Stajich J.E."/>
            <person name="Johansen J.R."/>
            <person name="Huntemann M."/>
            <person name="Clum A."/>
            <person name="Foster B."/>
            <person name="Foster B."/>
            <person name="Roux S."/>
            <person name="Palaniappan K."/>
            <person name="Varghese N."/>
            <person name="Mukherjee S."/>
            <person name="Reddy T.B.K."/>
            <person name="Daum C."/>
            <person name="Copeland A."/>
            <person name="Chen I.A."/>
            <person name="Ivanova N.N."/>
            <person name="Kyrpides N.C."/>
            <person name="Shapiro N."/>
            <person name="Eloe-Fadrosh E.A."/>
            <person name="Pietrasiak N."/>
        </authorList>
    </citation>
    <scope>NUCLEOTIDE SEQUENCE</scope>
    <source>
        <strain evidence="2">UHER 2000/2452</strain>
    </source>
</reference>
<keyword evidence="1" id="KW-0812">Transmembrane</keyword>
<dbReference type="Proteomes" id="UP000757435">
    <property type="component" value="Unassembled WGS sequence"/>
</dbReference>
<feature type="transmembrane region" description="Helical" evidence="1">
    <location>
        <begin position="103"/>
        <end position="122"/>
    </location>
</feature>
<sequence length="149" mass="16460">MKVELGQLQFAKPHHPARSLQFMGIASKLAAVLSTGLAASLLVTTPALGRDVQPLEQAAETMAFAQKSAAVKTSETIEAIESAPVKRTALFNPELDEMLSSSLLWTFYLSLPLSVIVAIWRYDRRACEQMAKLLEQVATLERIWQHPQV</sequence>
<reference evidence="2" key="1">
    <citation type="submission" date="2021-05" db="EMBL/GenBank/DDBJ databases">
        <authorList>
            <person name="Pietrasiak N."/>
            <person name="Ward R."/>
            <person name="Stajich J.E."/>
            <person name="Kurbessoian T."/>
        </authorList>
    </citation>
    <scope>NUCLEOTIDE SEQUENCE</scope>
    <source>
        <strain evidence="2">UHER 2000/2452</strain>
    </source>
</reference>
<organism evidence="2 3">
    <name type="scientific">Drouetiella hepatica Uher 2000/2452</name>
    <dbReference type="NCBI Taxonomy" id="904376"/>
    <lineage>
        <taxon>Bacteria</taxon>
        <taxon>Bacillati</taxon>
        <taxon>Cyanobacteriota</taxon>
        <taxon>Cyanophyceae</taxon>
        <taxon>Oculatellales</taxon>
        <taxon>Oculatellaceae</taxon>
        <taxon>Drouetiella</taxon>
    </lineage>
</organism>
<evidence type="ECO:0000313" key="2">
    <source>
        <dbReference type="EMBL" id="MBW4658202.1"/>
    </source>
</evidence>
<keyword evidence="1" id="KW-0472">Membrane</keyword>
<keyword evidence="1" id="KW-1133">Transmembrane helix</keyword>
<proteinExistence type="predicted"/>
<dbReference type="EMBL" id="JAHHHD010000004">
    <property type="protein sequence ID" value="MBW4658202.1"/>
    <property type="molecule type" value="Genomic_DNA"/>
</dbReference>
<evidence type="ECO:0000313" key="3">
    <source>
        <dbReference type="Proteomes" id="UP000757435"/>
    </source>
</evidence>
<evidence type="ECO:0000256" key="1">
    <source>
        <dbReference type="SAM" id="Phobius"/>
    </source>
</evidence>
<protein>
    <submittedName>
        <fullName evidence="2">Uncharacterized protein</fullName>
    </submittedName>
</protein>
<name>A0A951Q8H4_9CYAN</name>